<dbReference type="InterPro" id="IPR013261">
    <property type="entry name" value="Tim21"/>
</dbReference>
<evidence type="ECO:0000313" key="2">
    <source>
        <dbReference type="Proteomes" id="UP000655588"/>
    </source>
</evidence>
<dbReference type="Proteomes" id="UP000655588">
    <property type="component" value="Unassembled WGS sequence"/>
</dbReference>
<reference evidence="1" key="1">
    <citation type="submission" date="2019-11" db="EMBL/GenBank/DDBJ databases">
        <title>The nuclear and mitochondrial genomes of Frieseomelitta varia - a highly eusocial stingless bee (Meliponini) with a permanently sterile worker caste.</title>
        <authorList>
            <person name="Freitas F.C.P."/>
            <person name="Lourenco A.P."/>
            <person name="Nunes F.M.F."/>
            <person name="Paschoal A.R."/>
            <person name="Abreu F.C.P."/>
            <person name="Barbin F.O."/>
            <person name="Bataglia L."/>
            <person name="Cardoso-Junior C.A.M."/>
            <person name="Cervoni M.S."/>
            <person name="Silva S.R."/>
            <person name="Dalarmi F."/>
            <person name="Del Lama M.A."/>
            <person name="Depintor T.S."/>
            <person name="Ferreira K.M."/>
            <person name="Goria P.S."/>
            <person name="Jaskot M.C."/>
            <person name="Lago D.C."/>
            <person name="Luna-Lucena D."/>
            <person name="Moda L.M."/>
            <person name="Nascimento L."/>
            <person name="Pedrino M."/>
            <person name="Rabico F.O."/>
            <person name="Sanches F.C."/>
            <person name="Santos D.E."/>
            <person name="Santos C.G."/>
            <person name="Vieira J."/>
            <person name="Lopes T.F."/>
            <person name="Barchuk A.R."/>
            <person name="Hartfelder K."/>
            <person name="Simoes Z.L.P."/>
            <person name="Bitondi M.M.G."/>
            <person name="Pinheiro D.G."/>
        </authorList>
    </citation>
    <scope>NUCLEOTIDE SEQUENCE</scope>
    <source>
        <strain evidence="1">USP_RPSP 00005682</strain>
        <tissue evidence="1">Whole individual</tissue>
    </source>
</reference>
<name>A0A833W028_9HYME</name>
<accession>A0A833W028</accession>
<dbReference type="GO" id="GO:0005744">
    <property type="term" value="C:TIM23 mitochondrial import inner membrane translocase complex"/>
    <property type="evidence" value="ECO:0007669"/>
    <property type="project" value="InterPro"/>
</dbReference>
<organism evidence="1 2">
    <name type="scientific">Frieseomelitta varia</name>
    <dbReference type="NCBI Taxonomy" id="561572"/>
    <lineage>
        <taxon>Eukaryota</taxon>
        <taxon>Metazoa</taxon>
        <taxon>Ecdysozoa</taxon>
        <taxon>Arthropoda</taxon>
        <taxon>Hexapoda</taxon>
        <taxon>Insecta</taxon>
        <taxon>Pterygota</taxon>
        <taxon>Neoptera</taxon>
        <taxon>Endopterygota</taxon>
        <taxon>Hymenoptera</taxon>
        <taxon>Apocrita</taxon>
        <taxon>Aculeata</taxon>
        <taxon>Apoidea</taxon>
        <taxon>Anthophila</taxon>
        <taxon>Apidae</taxon>
        <taxon>Frieseomelitta</taxon>
    </lineage>
</organism>
<dbReference type="EMBL" id="WNWW01000277">
    <property type="protein sequence ID" value="KAF3427079.1"/>
    <property type="molecule type" value="Genomic_DNA"/>
</dbReference>
<evidence type="ECO:0000313" key="1">
    <source>
        <dbReference type="EMBL" id="KAF3427079.1"/>
    </source>
</evidence>
<dbReference type="AlphaFoldDB" id="A0A833W028"/>
<sequence>MIREKYAAQKLIYINKVTQYCTIIIVYHVCKMALVRVINCILYKRLMMVSSLRNRCILPSFRQNALYSTEKSVAGNFSKLGNQNKRNTNYCNNNPKVIRVLGKPVVLRSSTFEMLSDLQGHFKKYETFEVNGVQHVRKEFDIMGPIGSATVKLEMQEDESGNFVYKYLYVYVHRANQVIVLEDVKNQNDDNEIVLDVKNQNDDNEIVLEDIKKQNADNKVLAI</sequence>
<protein>
    <submittedName>
        <fullName evidence="1">Uncharacterized protein</fullName>
    </submittedName>
</protein>
<dbReference type="GO" id="GO:0030150">
    <property type="term" value="P:protein import into mitochondrial matrix"/>
    <property type="evidence" value="ECO:0007669"/>
    <property type="project" value="InterPro"/>
</dbReference>
<keyword evidence="2" id="KW-1185">Reference proteome</keyword>
<dbReference type="Pfam" id="PF08294">
    <property type="entry name" value="TIM21"/>
    <property type="match status" value="1"/>
</dbReference>
<gene>
    <name evidence="1" type="ORF">E2986_05376</name>
</gene>
<dbReference type="Gene3D" id="3.10.450.320">
    <property type="entry name" value="Mitochondrial import inner membrane translocase subunit Tim21"/>
    <property type="match status" value="1"/>
</dbReference>
<proteinExistence type="predicted"/>
<dbReference type="InterPro" id="IPR038552">
    <property type="entry name" value="Tim21_IMS_sf"/>
</dbReference>
<comment type="caution">
    <text evidence="1">The sequence shown here is derived from an EMBL/GenBank/DDBJ whole genome shotgun (WGS) entry which is preliminary data.</text>
</comment>